<dbReference type="EMBL" id="JAWZYT010001704">
    <property type="protein sequence ID" value="KAK4309857.1"/>
    <property type="molecule type" value="Genomic_DNA"/>
</dbReference>
<sequence length="146" mass="16235">MCSTFYLLPIYLFPIPAHSTQYHPSQKLFFPPHATSISPTLHPTHTPPTNTALRGEHKLRGSKPVQAVIMNLLVLSSHLYLPLLPDLLPLASFLLPSATLLLPFKPIHMASAPLPWPQHLASLVTCARGSWVFEEVANKPTDSYRL</sequence>
<proteinExistence type="predicted"/>
<evidence type="ECO:0000313" key="2">
    <source>
        <dbReference type="Proteomes" id="UP001292094"/>
    </source>
</evidence>
<keyword evidence="2" id="KW-1185">Reference proteome</keyword>
<accession>A0AAE1U4S5</accession>
<protein>
    <submittedName>
        <fullName evidence="1">Uncharacterized protein</fullName>
    </submittedName>
</protein>
<reference evidence="1" key="1">
    <citation type="submission" date="2023-11" db="EMBL/GenBank/DDBJ databases">
        <title>Genome assemblies of two species of porcelain crab, Petrolisthes cinctipes and Petrolisthes manimaculis (Anomura: Porcellanidae).</title>
        <authorList>
            <person name="Angst P."/>
        </authorList>
    </citation>
    <scope>NUCLEOTIDE SEQUENCE</scope>
    <source>
        <strain evidence="1">PB745_02</strain>
        <tissue evidence="1">Gill</tissue>
    </source>
</reference>
<evidence type="ECO:0000313" key="1">
    <source>
        <dbReference type="EMBL" id="KAK4309857.1"/>
    </source>
</evidence>
<comment type="caution">
    <text evidence="1">The sequence shown here is derived from an EMBL/GenBank/DDBJ whole genome shotgun (WGS) entry which is preliminary data.</text>
</comment>
<dbReference type="AlphaFoldDB" id="A0AAE1U4S5"/>
<name>A0AAE1U4S5_9EUCA</name>
<gene>
    <name evidence="1" type="ORF">Pmani_018531</name>
</gene>
<dbReference type="Proteomes" id="UP001292094">
    <property type="component" value="Unassembled WGS sequence"/>
</dbReference>
<organism evidence="1 2">
    <name type="scientific">Petrolisthes manimaculis</name>
    <dbReference type="NCBI Taxonomy" id="1843537"/>
    <lineage>
        <taxon>Eukaryota</taxon>
        <taxon>Metazoa</taxon>
        <taxon>Ecdysozoa</taxon>
        <taxon>Arthropoda</taxon>
        <taxon>Crustacea</taxon>
        <taxon>Multicrustacea</taxon>
        <taxon>Malacostraca</taxon>
        <taxon>Eumalacostraca</taxon>
        <taxon>Eucarida</taxon>
        <taxon>Decapoda</taxon>
        <taxon>Pleocyemata</taxon>
        <taxon>Anomura</taxon>
        <taxon>Galatheoidea</taxon>
        <taxon>Porcellanidae</taxon>
        <taxon>Petrolisthes</taxon>
    </lineage>
</organism>